<evidence type="ECO:0000313" key="3">
    <source>
        <dbReference type="Proteomes" id="UP000248961"/>
    </source>
</evidence>
<name>A0A395I5W7_ASPHC</name>
<sequence>MDAAALLCNICPKRPTFSDVSHLLTHVASKAHLSHYFKLQVRSHQEKQAVDLLDEYDHWYKTNNLARLLSDRMSSKEARRKKTSAKLITQVEVKIEKPNVPLSVLPSAQNPLPDYLDPRLADACIEQPLGPSDSGPSSSVSYVARTDPSVHTCQSYYHTMHGLSSGRLVPSIWKHEPKGDADDDGFPVSPYWASIRESGTGPDSTTTNHGYSSDPFMDEGESIDGHHPGLLDKERADEMARLKGVLWPGMDIFDSATEQMRRRRNQKKDESILRRMEKTSLCVEPTELVFSPTGILRRQRVISGNVEDSSPLKGETPILKRRVTRPKRVLSQLDVNIHRRQIGPNKKRNKKFVRQNVNGTAERSTQSSAQTFQGPLASHMPVHRSSCLNEQSEIGPSKRRSGLKHRNDFAVYRDESAGHRRGPRNQHAGDGLPYTTSAVPHPIFLLREYTDRADAYGTDSHVSAFTGRVDGHAMDKENIEPLFDACDRIDSPIDWHSPPVKQQLANDIGYPPQLFYQNAQSAGLSPFGSHDSSAGYHYNPLSVSLSRLPAEENQVYSVDSQAGADYKMRPDSPEGTISDLDEGEFERLYLPGSFC</sequence>
<accession>A0A395I5W7</accession>
<feature type="region of interest" description="Disordered" evidence="1">
    <location>
        <begin position="358"/>
        <end position="434"/>
    </location>
</feature>
<feature type="compositionally biased region" description="Basic and acidic residues" evidence="1">
    <location>
        <begin position="405"/>
        <end position="418"/>
    </location>
</feature>
<reference evidence="2 3" key="1">
    <citation type="submission" date="2018-02" db="EMBL/GenBank/DDBJ databases">
        <title>The genomes of Aspergillus section Nigri reveals drivers in fungal speciation.</title>
        <authorList>
            <consortium name="DOE Joint Genome Institute"/>
            <person name="Vesth T.C."/>
            <person name="Nybo J."/>
            <person name="Theobald S."/>
            <person name="Brandl J."/>
            <person name="Frisvad J.C."/>
            <person name="Nielsen K.F."/>
            <person name="Lyhne E.K."/>
            <person name="Kogle M.E."/>
            <person name="Kuo A."/>
            <person name="Riley R."/>
            <person name="Clum A."/>
            <person name="Nolan M."/>
            <person name="Lipzen A."/>
            <person name="Salamov A."/>
            <person name="Henrissat B."/>
            <person name="Wiebenga A."/>
            <person name="De vries R.P."/>
            <person name="Grigoriev I.V."/>
            <person name="Mortensen U.H."/>
            <person name="Andersen M.R."/>
            <person name="Baker S.E."/>
        </authorList>
    </citation>
    <scope>NUCLEOTIDE SEQUENCE [LARGE SCALE GENOMIC DNA]</scope>
    <source>
        <strain evidence="2 3">CBS 101889</strain>
    </source>
</reference>
<evidence type="ECO:0000313" key="2">
    <source>
        <dbReference type="EMBL" id="RAL15611.1"/>
    </source>
</evidence>
<protein>
    <submittedName>
        <fullName evidence="2">Uncharacterized protein</fullName>
    </submittedName>
</protein>
<feature type="compositionally biased region" description="Polar residues" evidence="1">
    <location>
        <begin position="358"/>
        <end position="373"/>
    </location>
</feature>
<dbReference type="OrthoDB" id="5428259at2759"/>
<dbReference type="VEuPathDB" id="FungiDB:BO97DRAFT_384962"/>
<gene>
    <name evidence="2" type="ORF">BO97DRAFT_384962</name>
</gene>
<proteinExistence type="predicted"/>
<organism evidence="2 3">
    <name type="scientific">Aspergillus homomorphus (strain CBS 101889)</name>
    <dbReference type="NCBI Taxonomy" id="1450537"/>
    <lineage>
        <taxon>Eukaryota</taxon>
        <taxon>Fungi</taxon>
        <taxon>Dikarya</taxon>
        <taxon>Ascomycota</taxon>
        <taxon>Pezizomycotina</taxon>
        <taxon>Eurotiomycetes</taxon>
        <taxon>Eurotiomycetidae</taxon>
        <taxon>Eurotiales</taxon>
        <taxon>Aspergillaceae</taxon>
        <taxon>Aspergillus</taxon>
        <taxon>Aspergillus subgen. Circumdati</taxon>
    </lineage>
</organism>
<dbReference type="STRING" id="1450537.A0A395I5W7"/>
<dbReference type="AlphaFoldDB" id="A0A395I5W7"/>
<dbReference type="RefSeq" id="XP_025554765.1">
    <property type="nucleotide sequence ID" value="XM_025693443.1"/>
</dbReference>
<dbReference type="EMBL" id="KZ824271">
    <property type="protein sequence ID" value="RAL15611.1"/>
    <property type="molecule type" value="Genomic_DNA"/>
</dbReference>
<dbReference type="GeneID" id="37197732"/>
<dbReference type="Proteomes" id="UP000248961">
    <property type="component" value="Unassembled WGS sequence"/>
</dbReference>
<evidence type="ECO:0000256" key="1">
    <source>
        <dbReference type="SAM" id="MobiDB-lite"/>
    </source>
</evidence>
<keyword evidence="3" id="KW-1185">Reference proteome</keyword>